<dbReference type="OrthoDB" id="4481619at2759"/>
<dbReference type="InterPro" id="IPR013087">
    <property type="entry name" value="Znf_C2H2_type"/>
</dbReference>
<evidence type="ECO:0000256" key="9">
    <source>
        <dbReference type="PROSITE-ProRule" id="PRU00042"/>
    </source>
</evidence>
<dbReference type="InterPro" id="IPR007219">
    <property type="entry name" value="XnlR_reg_dom"/>
</dbReference>
<keyword evidence="13" id="KW-1185">Reference proteome</keyword>
<keyword evidence="8" id="KW-0539">Nucleus</keyword>
<evidence type="ECO:0000256" key="6">
    <source>
        <dbReference type="ARBA" id="ARBA00023015"/>
    </source>
</evidence>
<dbReference type="GeneID" id="43651396"/>
<proteinExistence type="predicted"/>
<dbReference type="InterPro" id="IPR036236">
    <property type="entry name" value="Znf_C2H2_sf"/>
</dbReference>
<dbReference type="InterPro" id="IPR051059">
    <property type="entry name" value="VerF-like"/>
</dbReference>
<keyword evidence="7" id="KW-0804">Transcription</keyword>
<dbReference type="EMBL" id="ML737650">
    <property type="protein sequence ID" value="KAE8364484.1"/>
    <property type="molecule type" value="Genomic_DNA"/>
</dbReference>
<keyword evidence="5" id="KW-0862">Zinc</keyword>
<dbReference type="PANTHER" id="PTHR40626:SF13">
    <property type="entry name" value="RESPIRATION FACTOR 2-RELATED"/>
    <property type="match status" value="1"/>
</dbReference>
<keyword evidence="2" id="KW-0479">Metal-binding</keyword>
<organism evidence="12 13">
    <name type="scientific">Aspergillus caelatus</name>
    <dbReference type="NCBI Taxonomy" id="61420"/>
    <lineage>
        <taxon>Eukaryota</taxon>
        <taxon>Fungi</taxon>
        <taxon>Dikarya</taxon>
        <taxon>Ascomycota</taxon>
        <taxon>Pezizomycotina</taxon>
        <taxon>Eurotiomycetes</taxon>
        <taxon>Eurotiomycetidae</taxon>
        <taxon>Eurotiales</taxon>
        <taxon>Aspergillaceae</taxon>
        <taxon>Aspergillus</taxon>
        <taxon>Aspergillus subgen. Circumdati</taxon>
    </lineage>
</organism>
<keyword evidence="3" id="KW-0677">Repeat</keyword>
<keyword evidence="6" id="KW-0805">Transcription regulation</keyword>
<dbReference type="FunFam" id="3.30.160.60:FF:002343">
    <property type="entry name" value="Zinc finger protein 33A"/>
    <property type="match status" value="1"/>
</dbReference>
<evidence type="ECO:0000256" key="1">
    <source>
        <dbReference type="ARBA" id="ARBA00004123"/>
    </source>
</evidence>
<accession>A0A5N7A3Q4</accession>
<evidence type="ECO:0000313" key="13">
    <source>
        <dbReference type="Proteomes" id="UP000326268"/>
    </source>
</evidence>
<dbReference type="GO" id="GO:0000981">
    <property type="term" value="F:DNA-binding transcription factor activity, RNA polymerase II-specific"/>
    <property type="evidence" value="ECO:0007669"/>
    <property type="project" value="InterPro"/>
</dbReference>
<dbReference type="SUPFAM" id="SSF57667">
    <property type="entry name" value="beta-beta-alpha zinc fingers"/>
    <property type="match status" value="1"/>
</dbReference>
<dbReference type="GO" id="GO:0005634">
    <property type="term" value="C:nucleus"/>
    <property type="evidence" value="ECO:0007669"/>
    <property type="project" value="UniProtKB-SubCell"/>
</dbReference>
<name>A0A5N7A3Q4_9EURO</name>
<evidence type="ECO:0000256" key="2">
    <source>
        <dbReference type="ARBA" id="ARBA00022723"/>
    </source>
</evidence>
<dbReference type="GO" id="GO:0000978">
    <property type="term" value="F:RNA polymerase II cis-regulatory region sequence-specific DNA binding"/>
    <property type="evidence" value="ECO:0007669"/>
    <property type="project" value="InterPro"/>
</dbReference>
<evidence type="ECO:0000256" key="8">
    <source>
        <dbReference type="ARBA" id="ARBA00023242"/>
    </source>
</evidence>
<comment type="subcellular location">
    <subcellularLocation>
        <location evidence="1">Nucleus</location>
    </subcellularLocation>
</comment>
<dbReference type="PROSITE" id="PS00028">
    <property type="entry name" value="ZINC_FINGER_C2H2_1"/>
    <property type="match status" value="2"/>
</dbReference>
<feature type="domain" description="C2H2-type" evidence="11">
    <location>
        <begin position="42"/>
        <end position="70"/>
    </location>
</feature>
<gene>
    <name evidence="12" type="ORF">BDV27DRAFT_128340</name>
</gene>
<dbReference type="Pfam" id="PF04082">
    <property type="entry name" value="Fungal_trans"/>
    <property type="match status" value="1"/>
</dbReference>
<evidence type="ECO:0000256" key="3">
    <source>
        <dbReference type="ARBA" id="ARBA00022737"/>
    </source>
</evidence>
<protein>
    <recommendedName>
        <fullName evidence="11">C2H2-type domain-containing protein</fullName>
    </recommendedName>
</protein>
<feature type="compositionally biased region" description="Low complexity" evidence="10">
    <location>
        <begin position="144"/>
        <end position="162"/>
    </location>
</feature>
<dbReference type="GO" id="GO:0006351">
    <property type="term" value="P:DNA-templated transcription"/>
    <property type="evidence" value="ECO:0007669"/>
    <property type="project" value="InterPro"/>
</dbReference>
<keyword evidence="4 9" id="KW-0863">Zinc-finger</keyword>
<evidence type="ECO:0000256" key="4">
    <source>
        <dbReference type="ARBA" id="ARBA00022771"/>
    </source>
</evidence>
<dbReference type="PANTHER" id="PTHR40626">
    <property type="entry name" value="MIP31509P"/>
    <property type="match status" value="1"/>
</dbReference>
<dbReference type="Pfam" id="PF00096">
    <property type="entry name" value="zf-C2H2"/>
    <property type="match status" value="1"/>
</dbReference>
<dbReference type="Proteomes" id="UP000326268">
    <property type="component" value="Unassembled WGS sequence"/>
</dbReference>
<sequence>MSANTGLGLTRRDKQCSYCARAFARSEHLARHERSHRNERPFKCTLCHATFTRQDVFRRHHGRYHMGPFPQHHTQGNYIENQPMSMHPRSTQISSPLTSSVMAPNDTESLIAMPHPAVDPVTFVYIPTISSSTSALNFPNDLKSSMPSNSEESSQEGSQEGSHANLALRCFTPPLENHTTTESSSQVVESPAWKGSFTISEQQWHQLASEQQWHHLASTLNIVRPVESLSDLKLPSRLTLERLLRTFAECFLIYIPCIHMPTWKAELAPPCMIFAMASIGASYYDDDATAASLHCIAQMCLKNHIELSPLTIADEPLWVLQCLLLIMANGTKSSDFRTFQESASLASLLIEGIQYRKISPYVPEPDGENDDIIEQWQKWIDYEMTVRTICAVYIYLGALGATFHTASYSWSLDIGDCFLPCDESEWTSISPQAWLVKRKSNSEPPIRFSTALANIMSAQVAVPLRLSVFGSYLTLHGIVKHLANLYQDNWLIDLLPTHVQRIEESLARWRMCSEQNPEFHCSSRYPSGVIAANALSLYRQAHVRLCGNFRPLRAAFTTRNVQIITSKVNDIKVNISSSRTCVKAAWCAIKALQTSVVMGMAQAGSISGWHSKLLFNTYSLECCLFLSFWTREQLRRNRSDRSSEENDILNAIQETLAEIDLDPDNASKPYSIQLVYAWSLIFKNSATIGLYSIISEVLKAYADNLTQ</sequence>
<dbReference type="SMART" id="SM00355">
    <property type="entry name" value="ZnF_C2H2"/>
    <property type="match status" value="2"/>
</dbReference>
<evidence type="ECO:0000256" key="5">
    <source>
        <dbReference type="ARBA" id="ARBA00022833"/>
    </source>
</evidence>
<dbReference type="RefSeq" id="XP_031927565.1">
    <property type="nucleotide sequence ID" value="XM_032066950.1"/>
</dbReference>
<evidence type="ECO:0000256" key="10">
    <source>
        <dbReference type="SAM" id="MobiDB-lite"/>
    </source>
</evidence>
<dbReference type="PROSITE" id="PS50157">
    <property type="entry name" value="ZINC_FINGER_C2H2_2"/>
    <property type="match status" value="2"/>
</dbReference>
<dbReference type="Gene3D" id="3.30.160.60">
    <property type="entry name" value="Classic Zinc Finger"/>
    <property type="match status" value="1"/>
</dbReference>
<feature type="region of interest" description="Disordered" evidence="10">
    <location>
        <begin position="136"/>
        <end position="163"/>
    </location>
</feature>
<dbReference type="AlphaFoldDB" id="A0A5N7A3Q4"/>
<evidence type="ECO:0000256" key="7">
    <source>
        <dbReference type="ARBA" id="ARBA00023163"/>
    </source>
</evidence>
<reference evidence="12 13" key="1">
    <citation type="submission" date="2019-04" db="EMBL/GenBank/DDBJ databases">
        <title>Friends and foes A comparative genomics studyof 23 Aspergillus species from section Flavi.</title>
        <authorList>
            <consortium name="DOE Joint Genome Institute"/>
            <person name="Kjaerbolling I."/>
            <person name="Vesth T."/>
            <person name="Frisvad J.C."/>
            <person name="Nybo J.L."/>
            <person name="Theobald S."/>
            <person name="Kildgaard S."/>
            <person name="Isbrandt T."/>
            <person name="Kuo A."/>
            <person name="Sato A."/>
            <person name="Lyhne E.K."/>
            <person name="Kogle M.E."/>
            <person name="Wiebenga A."/>
            <person name="Kun R.S."/>
            <person name="Lubbers R.J."/>
            <person name="Makela M.R."/>
            <person name="Barry K."/>
            <person name="Chovatia M."/>
            <person name="Clum A."/>
            <person name="Daum C."/>
            <person name="Haridas S."/>
            <person name="He G."/>
            <person name="LaButti K."/>
            <person name="Lipzen A."/>
            <person name="Mondo S."/>
            <person name="Riley R."/>
            <person name="Salamov A."/>
            <person name="Simmons B.A."/>
            <person name="Magnuson J.K."/>
            <person name="Henrissat B."/>
            <person name="Mortensen U.H."/>
            <person name="Larsen T.O."/>
            <person name="Devries R.P."/>
            <person name="Grigoriev I.V."/>
            <person name="Machida M."/>
            <person name="Baker S.E."/>
            <person name="Andersen M.R."/>
        </authorList>
    </citation>
    <scope>NUCLEOTIDE SEQUENCE [LARGE SCALE GENOMIC DNA]</scope>
    <source>
        <strain evidence="12 13">CBS 763.97</strain>
    </source>
</reference>
<evidence type="ECO:0000313" key="12">
    <source>
        <dbReference type="EMBL" id="KAE8364484.1"/>
    </source>
</evidence>
<dbReference type="GO" id="GO:0008270">
    <property type="term" value="F:zinc ion binding"/>
    <property type="evidence" value="ECO:0007669"/>
    <property type="project" value="UniProtKB-KW"/>
</dbReference>
<dbReference type="CDD" id="cd12148">
    <property type="entry name" value="fungal_TF_MHR"/>
    <property type="match status" value="1"/>
</dbReference>
<feature type="domain" description="C2H2-type" evidence="11">
    <location>
        <begin position="14"/>
        <end position="41"/>
    </location>
</feature>
<evidence type="ECO:0000259" key="11">
    <source>
        <dbReference type="PROSITE" id="PS50157"/>
    </source>
</evidence>
<dbReference type="GO" id="GO:0000785">
    <property type="term" value="C:chromatin"/>
    <property type="evidence" value="ECO:0007669"/>
    <property type="project" value="TreeGrafter"/>
</dbReference>